<dbReference type="EMBL" id="FOZX01000007">
    <property type="protein sequence ID" value="SFS91118.1"/>
    <property type="molecule type" value="Genomic_DNA"/>
</dbReference>
<dbReference type="InterPro" id="IPR050523">
    <property type="entry name" value="AKR_Detox_Biosynth"/>
</dbReference>
<dbReference type="OrthoDB" id="9768793at2"/>
<organism evidence="2 3">
    <name type="scientific">Saccharopolyspora flava</name>
    <dbReference type="NCBI Taxonomy" id="95161"/>
    <lineage>
        <taxon>Bacteria</taxon>
        <taxon>Bacillati</taxon>
        <taxon>Actinomycetota</taxon>
        <taxon>Actinomycetes</taxon>
        <taxon>Pseudonocardiales</taxon>
        <taxon>Pseudonocardiaceae</taxon>
        <taxon>Saccharopolyspora</taxon>
    </lineage>
</organism>
<dbReference type="PANTHER" id="PTHR43364">
    <property type="entry name" value="NADH-SPECIFIC METHYLGLYOXAL REDUCTASE-RELATED"/>
    <property type="match status" value="1"/>
</dbReference>
<dbReference type="Pfam" id="PF00248">
    <property type="entry name" value="Aldo_ket_red"/>
    <property type="match status" value="1"/>
</dbReference>
<protein>
    <submittedName>
        <fullName evidence="2">Predicted oxidoreductase</fullName>
    </submittedName>
</protein>
<evidence type="ECO:0000313" key="2">
    <source>
        <dbReference type="EMBL" id="SFS91118.1"/>
    </source>
</evidence>
<accession>A0A1I6TPS4</accession>
<gene>
    <name evidence="2" type="ORF">SAMN05660874_04176</name>
</gene>
<dbReference type="STRING" id="95161.SAMN05660874_04176"/>
<sequence length="317" mass="34589">MRTVPLGTTGTQVPNVVAGMMRIADKTDEQIRELYTTAREAGIDFFDHADLYGFRHPGGGTHFCERRFSEALGLSSADRDEITLQTKTSIVDGEHWHYDSSYEHIVSSVEESLRALGTDRIDVLLLHRPDALIEPEEVARAFDELESSGKVRGFGVSNYTPRQIDLLKTAVRQPIVTNQVQLSVTHSTIVAQGVAANMAEDDAVTRDGGGLVEYSRINRITLQAWSPFQKGGGQGGVFLGDAEYPDLNAMLDKLAAKYGVTPMAIATAWITRHPAGMQVVLGTTTPQRVTDAAAGSDIHLTRSEWYGLLQAAGHRVP</sequence>
<dbReference type="RefSeq" id="WP_093420628.1">
    <property type="nucleotide sequence ID" value="NZ_FOZX01000007.1"/>
</dbReference>
<dbReference type="InterPro" id="IPR023210">
    <property type="entry name" value="NADP_OxRdtase_dom"/>
</dbReference>
<dbReference type="Proteomes" id="UP000198852">
    <property type="component" value="Unassembled WGS sequence"/>
</dbReference>
<feature type="domain" description="NADP-dependent oxidoreductase" evidence="1">
    <location>
        <begin position="16"/>
        <end position="305"/>
    </location>
</feature>
<evidence type="ECO:0000313" key="3">
    <source>
        <dbReference type="Proteomes" id="UP000198852"/>
    </source>
</evidence>
<dbReference type="PANTHER" id="PTHR43364:SF1">
    <property type="entry name" value="OXIDOREDUCTASE YDHF"/>
    <property type="match status" value="1"/>
</dbReference>
<dbReference type="CDD" id="cd19092">
    <property type="entry name" value="AKR_BsYcsN_EcYdhF-like"/>
    <property type="match status" value="1"/>
</dbReference>
<evidence type="ECO:0000259" key="1">
    <source>
        <dbReference type="Pfam" id="PF00248"/>
    </source>
</evidence>
<keyword evidence="3" id="KW-1185">Reference proteome</keyword>
<reference evidence="3" key="1">
    <citation type="submission" date="2016-10" db="EMBL/GenBank/DDBJ databases">
        <authorList>
            <person name="Varghese N."/>
            <person name="Submissions S."/>
        </authorList>
    </citation>
    <scope>NUCLEOTIDE SEQUENCE [LARGE SCALE GENOMIC DNA]</scope>
    <source>
        <strain evidence="3">DSM 44771</strain>
    </source>
</reference>
<proteinExistence type="predicted"/>
<dbReference type="Gene3D" id="3.20.20.100">
    <property type="entry name" value="NADP-dependent oxidoreductase domain"/>
    <property type="match status" value="1"/>
</dbReference>
<dbReference type="AlphaFoldDB" id="A0A1I6TPS4"/>
<dbReference type="InterPro" id="IPR036812">
    <property type="entry name" value="NAD(P)_OxRdtase_dom_sf"/>
</dbReference>
<dbReference type="GO" id="GO:0005829">
    <property type="term" value="C:cytosol"/>
    <property type="evidence" value="ECO:0007669"/>
    <property type="project" value="TreeGrafter"/>
</dbReference>
<dbReference type="SUPFAM" id="SSF51430">
    <property type="entry name" value="NAD(P)-linked oxidoreductase"/>
    <property type="match status" value="1"/>
</dbReference>
<name>A0A1I6TPS4_9PSEU</name>